<dbReference type="GO" id="GO:0016787">
    <property type="term" value="F:hydrolase activity"/>
    <property type="evidence" value="ECO:0007669"/>
    <property type="project" value="InterPro"/>
</dbReference>
<dbReference type="Pfam" id="PF00856">
    <property type="entry name" value="SET"/>
    <property type="match status" value="1"/>
</dbReference>
<evidence type="ECO:0000256" key="1">
    <source>
        <dbReference type="SAM" id="MobiDB-lite"/>
    </source>
</evidence>
<proteinExistence type="predicted"/>
<dbReference type="Gene3D" id="2.170.270.10">
    <property type="entry name" value="SET domain"/>
    <property type="match status" value="1"/>
</dbReference>
<comment type="caution">
    <text evidence="3">The sequence shown here is derived from an EMBL/GenBank/DDBJ whole genome shotgun (WGS) entry which is preliminary data.</text>
</comment>
<dbReference type="Gene3D" id="6.10.140.2220">
    <property type="match status" value="1"/>
</dbReference>
<dbReference type="CDD" id="cd20071">
    <property type="entry name" value="SET_SMYD"/>
    <property type="match status" value="1"/>
</dbReference>
<evidence type="ECO:0000259" key="2">
    <source>
        <dbReference type="PROSITE" id="PS50280"/>
    </source>
</evidence>
<dbReference type="PROSITE" id="PS50280">
    <property type="entry name" value="SET"/>
    <property type="match status" value="1"/>
</dbReference>
<dbReference type="InterPro" id="IPR003140">
    <property type="entry name" value="PLipase/COase/thioEstase"/>
</dbReference>
<dbReference type="SUPFAM" id="SSF53474">
    <property type="entry name" value="alpha/beta-Hydrolases"/>
    <property type="match status" value="1"/>
</dbReference>
<dbReference type="InterPro" id="IPR046341">
    <property type="entry name" value="SET_dom_sf"/>
</dbReference>
<dbReference type="Proteomes" id="UP000518752">
    <property type="component" value="Unassembled WGS sequence"/>
</dbReference>
<reference evidence="3 4" key="1">
    <citation type="journal article" date="2020" name="ISME J.">
        <title>Uncovering the hidden diversity of litter-decomposition mechanisms in mushroom-forming fungi.</title>
        <authorList>
            <person name="Floudas D."/>
            <person name="Bentzer J."/>
            <person name="Ahren D."/>
            <person name="Johansson T."/>
            <person name="Persson P."/>
            <person name="Tunlid A."/>
        </authorList>
    </citation>
    <scope>NUCLEOTIDE SEQUENCE [LARGE SCALE GENOMIC DNA]</scope>
    <source>
        <strain evidence="3 4">CBS 406.79</strain>
    </source>
</reference>
<name>A0A8H5I197_9AGAR</name>
<dbReference type="PANTHER" id="PTHR12197:SF251">
    <property type="entry name" value="EG:BACR7C10.4 PROTEIN"/>
    <property type="match status" value="1"/>
</dbReference>
<dbReference type="GO" id="GO:0005634">
    <property type="term" value="C:nucleus"/>
    <property type="evidence" value="ECO:0007669"/>
    <property type="project" value="TreeGrafter"/>
</dbReference>
<dbReference type="InterPro" id="IPR001214">
    <property type="entry name" value="SET_dom"/>
</dbReference>
<dbReference type="PANTHER" id="PTHR12197">
    <property type="entry name" value="HISTONE-LYSINE N-METHYLTRANSFERASE SMYD"/>
    <property type="match status" value="1"/>
</dbReference>
<protein>
    <recommendedName>
        <fullName evidence="2">SET domain-containing protein</fullName>
    </recommendedName>
</protein>
<organism evidence="3 4">
    <name type="scientific">Collybiopsis confluens</name>
    <dbReference type="NCBI Taxonomy" id="2823264"/>
    <lineage>
        <taxon>Eukaryota</taxon>
        <taxon>Fungi</taxon>
        <taxon>Dikarya</taxon>
        <taxon>Basidiomycota</taxon>
        <taxon>Agaricomycotina</taxon>
        <taxon>Agaricomycetes</taxon>
        <taxon>Agaricomycetidae</taxon>
        <taxon>Agaricales</taxon>
        <taxon>Marasmiineae</taxon>
        <taxon>Omphalotaceae</taxon>
        <taxon>Collybiopsis</taxon>
    </lineage>
</organism>
<feature type="region of interest" description="Disordered" evidence="1">
    <location>
        <begin position="354"/>
        <end position="375"/>
    </location>
</feature>
<evidence type="ECO:0000313" key="4">
    <source>
        <dbReference type="Proteomes" id="UP000518752"/>
    </source>
</evidence>
<dbReference type="InterPro" id="IPR050869">
    <property type="entry name" value="H3K4_H4K5_MeTrfase"/>
</dbReference>
<feature type="domain" description="SET" evidence="2">
    <location>
        <begin position="24"/>
        <end position="339"/>
    </location>
</feature>
<dbReference type="Gene3D" id="1.10.220.160">
    <property type="match status" value="1"/>
</dbReference>
<dbReference type="OrthoDB" id="2154253at2759"/>
<evidence type="ECO:0000313" key="3">
    <source>
        <dbReference type="EMBL" id="KAF5393182.1"/>
    </source>
</evidence>
<dbReference type="EMBL" id="JAACJN010000003">
    <property type="protein sequence ID" value="KAF5393182.1"/>
    <property type="molecule type" value="Genomic_DNA"/>
</dbReference>
<dbReference type="Pfam" id="PF02230">
    <property type="entry name" value="Abhydrolase_2"/>
    <property type="match status" value="1"/>
</dbReference>
<accession>A0A8H5I197</accession>
<dbReference type="SUPFAM" id="SSF82199">
    <property type="entry name" value="SET domain"/>
    <property type="match status" value="1"/>
</dbReference>
<gene>
    <name evidence="3" type="ORF">D9757_001192</name>
</gene>
<sequence>MRAEQRNVPFSGYYSHFPPKSFGVKVETHRISDISKKILVLTKDVKAGEVIYEEYPIVAVLDTDLQTQGTYCTQCLRTIEPSMSIKSPESPAFEAIYCSVECQKTAKSQYHNLLFTLEPPLPPHIPAEPVTPENLEARRKAHTQYADYLKTTAHGHSAPLLVARFIARQVASEMSKLIPDTTQPASSTQKDYTGADGGDYLLADHFERLRYLEVTPPKEELELITAVLETVLPGLNSFVTDERYATLVAKMAYNTFGVYYDGGRDDKPIPSARPEDIERTRIPVGTSRQVGSAVYTVSSYLAHSCDPNARPEFTGGTAQLHLIAARDMKAGEELTVAYVDVTRHEDESVIDCRRRRRTELAPDSRSGPASKMSSPKLSYLTIPALRKHAATVIFAHGLGESGHVWKTFAQQIQLATPALQQTKWILLHALRRLVATDDKVAMMPSWFDDRGVTSDDNLRMLEFTDSLSDLIEMEMKSSQISSEQIFLGGYGQGGEIVLAAGLTLNKKMLSSHAKQIPIFWSVGTADAAIIGIARQSVEFLEHNGFPVSHGAIEPMGISFNIYRGLGGATETIVVGDLTKWLDNICTALPHQRL</sequence>
<dbReference type="SMART" id="SM00317">
    <property type="entry name" value="SET"/>
    <property type="match status" value="1"/>
</dbReference>
<dbReference type="InterPro" id="IPR029058">
    <property type="entry name" value="AB_hydrolase_fold"/>
</dbReference>
<dbReference type="Gene3D" id="3.40.50.1820">
    <property type="entry name" value="alpha/beta hydrolase"/>
    <property type="match status" value="1"/>
</dbReference>
<dbReference type="AlphaFoldDB" id="A0A8H5I197"/>
<keyword evidence="4" id="KW-1185">Reference proteome</keyword>